<dbReference type="Proteomes" id="UP000243657">
    <property type="component" value="Unassembled WGS sequence"/>
</dbReference>
<dbReference type="EMBL" id="MWWT01000006">
    <property type="protein sequence ID" value="OZG54046.1"/>
    <property type="molecule type" value="Genomic_DNA"/>
</dbReference>
<evidence type="ECO:0000256" key="4">
    <source>
        <dbReference type="ARBA" id="ARBA00023125"/>
    </source>
</evidence>
<reference evidence="10 11" key="1">
    <citation type="journal article" date="2017" name="BMC Genomics">
        <title>Comparative genomic and phylogenomic analyses of the Bifidobacteriaceae family.</title>
        <authorList>
            <person name="Lugli G.A."/>
            <person name="Milani C."/>
            <person name="Turroni F."/>
            <person name="Duranti S."/>
            <person name="Mancabelli L."/>
            <person name="Mangifesta M."/>
            <person name="Ferrario C."/>
            <person name="Modesto M."/>
            <person name="Mattarelli P."/>
            <person name="Jiri K."/>
            <person name="van Sinderen D."/>
            <person name="Ventura M."/>
        </authorList>
    </citation>
    <scope>NUCLEOTIDE SEQUENCE [LARGE SCALE GENOMIC DNA]</scope>
    <source>
        <strain evidence="10 11">DSM 24762</strain>
    </source>
</reference>
<evidence type="ECO:0000256" key="7">
    <source>
        <dbReference type="PROSITE-ProRule" id="PRU01091"/>
    </source>
</evidence>
<dbReference type="Gene3D" id="1.10.10.10">
    <property type="entry name" value="Winged helix-like DNA-binding domain superfamily/Winged helix DNA-binding domain"/>
    <property type="match status" value="1"/>
</dbReference>
<dbReference type="PROSITE" id="PS51755">
    <property type="entry name" value="OMPR_PHOB"/>
    <property type="match status" value="1"/>
</dbReference>
<keyword evidence="5" id="KW-0804">Transcription</keyword>
<feature type="domain" description="OmpR/PhoB-type" evidence="9">
    <location>
        <begin position="125"/>
        <end position="223"/>
    </location>
</feature>
<dbReference type="AlphaFoldDB" id="A0A261F570"/>
<dbReference type="GO" id="GO:0006355">
    <property type="term" value="P:regulation of DNA-templated transcription"/>
    <property type="evidence" value="ECO:0007669"/>
    <property type="project" value="InterPro"/>
</dbReference>
<dbReference type="GO" id="GO:0000156">
    <property type="term" value="F:phosphorelay response regulator activity"/>
    <property type="evidence" value="ECO:0007669"/>
    <property type="project" value="TreeGrafter"/>
</dbReference>
<evidence type="ECO:0000256" key="6">
    <source>
        <dbReference type="PROSITE-ProRule" id="PRU00169"/>
    </source>
</evidence>
<keyword evidence="1 6" id="KW-0597">Phosphoprotein</keyword>
<dbReference type="GO" id="GO:0000976">
    <property type="term" value="F:transcription cis-regulatory region binding"/>
    <property type="evidence" value="ECO:0007669"/>
    <property type="project" value="TreeGrafter"/>
</dbReference>
<accession>A0A261F570</accession>
<feature type="domain" description="Response regulatory" evidence="8">
    <location>
        <begin position="2"/>
        <end position="116"/>
    </location>
</feature>
<evidence type="ECO:0000259" key="9">
    <source>
        <dbReference type="PROSITE" id="PS51755"/>
    </source>
</evidence>
<dbReference type="InterPro" id="IPR001867">
    <property type="entry name" value="OmpR/PhoB-type_DNA-bd"/>
</dbReference>
<evidence type="ECO:0000313" key="11">
    <source>
        <dbReference type="Proteomes" id="UP000243657"/>
    </source>
</evidence>
<dbReference type="InterPro" id="IPR039420">
    <property type="entry name" value="WalR-like"/>
</dbReference>
<evidence type="ECO:0000259" key="8">
    <source>
        <dbReference type="PROSITE" id="PS50110"/>
    </source>
</evidence>
<dbReference type="InterPro" id="IPR011006">
    <property type="entry name" value="CheY-like_superfamily"/>
</dbReference>
<evidence type="ECO:0000313" key="10">
    <source>
        <dbReference type="EMBL" id="OZG54046.1"/>
    </source>
</evidence>
<organism evidence="10 11">
    <name type="scientific">Alloscardovia macacae</name>
    <dbReference type="NCBI Taxonomy" id="1160091"/>
    <lineage>
        <taxon>Bacteria</taxon>
        <taxon>Bacillati</taxon>
        <taxon>Actinomycetota</taxon>
        <taxon>Actinomycetes</taxon>
        <taxon>Bifidobacteriales</taxon>
        <taxon>Bifidobacteriaceae</taxon>
        <taxon>Alloscardovia</taxon>
    </lineage>
</organism>
<gene>
    <name evidence="10" type="ORF">ALMA_1010</name>
</gene>
<evidence type="ECO:0000256" key="5">
    <source>
        <dbReference type="ARBA" id="ARBA00023163"/>
    </source>
</evidence>
<comment type="caution">
    <text evidence="10">The sequence shown here is derived from an EMBL/GenBank/DDBJ whole genome shotgun (WGS) entry which is preliminary data.</text>
</comment>
<dbReference type="Pfam" id="PF00486">
    <property type="entry name" value="Trans_reg_C"/>
    <property type="match status" value="1"/>
</dbReference>
<keyword evidence="11" id="KW-1185">Reference proteome</keyword>
<feature type="modified residue" description="4-aspartylphosphate" evidence="6">
    <location>
        <position position="51"/>
    </location>
</feature>
<dbReference type="Gene3D" id="3.40.50.2300">
    <property type="match status" value="1"/>
</dbReference>
<dbReference type="PROSITE" id="PS50110">
    <property type="entry name" value="RESPONSE_REGULATORY"/>
    <property type="match status" value="1"/>
</dbReference>
<dbReference type="SUPFAM" id="SSF52172">
    <property type="entry name" value="CheY-like"/>
    <property type="match status" value="1"/>
</dbReference>
<sequence length="249" mass="27373">MKILIAEDEPALRRAYQVALERQGYEVTAAANGQEAVDQASAHAFDLLILDIMMPVKTGLEALREIRESGNKTYAIMLTAMAEVDDRVTGLDAGADDYLTKPISLKELMARLRSIERRFETNFTQKELSFANITLNVREQEIIAHSSMRLNANESKLLEYLILNAQDKTVTQEDVYAHTFERNEEKDAGYVWIYISYLKHKLRAIGAQVRITGQEGGPYGLEVAAADASAVTQGAASAEGAASEEGAAA</sequence>
<feature type="DNA-binding region" description="OmpR/PhoB-type" evidence="7">
    <location>
        <begin position="125"/>
        <end position="223"/>
    </location>
</feature>
<dbReference type="RefSeq" id="WP_094726673.1">
    <property type="nucleotide sequence ID" value="NZ_JBHLWS010000012.1"/>
</dbReference>
<name>A0A261F570_9BIFI</name>
<dbReference type="InterPro" id="IPR001789">
    <property type="entry name" value="Sig_transdc_resp-reg_receiver"/>
</dbReference>
<evidence type="ECO:0000256" key="1">
    <source>
        <dbReference type="ARBA" id="ARBA00022553"/>
    </source>
</evidence>
<dbReference type="Gene3D" id="6.10.250.690">
    <property type="match status" value="1"/>
</dbReference>
<dbReference type="InterPro" id="IPR036388">
    <property type="entry name" value="WH-like_DNA-bd_sf"/>
</dbReference>
<dbReference type="PANTHER" id="PTHR48111:SF1">
    <property type="entry name" value="TWO-COMPONENT RESPONSE REGULATOR ORR33"/>
    <property type="match status" value="1"/>
</dbReference>
<dbReference type="GO" id="GO:0005829">
    <property type="term" value="C:cytosol"/>
    <property type="evidence" value="ECO:0007669"/>
    <property type="project" value="TreeGrafter"/>
</dbReference>
<protein>
    <submittedName>
        <fullName evidence="10">Transcriptional regulator</fullName>
    </submittedName>
</protein>
<dbReference type="PANTHER" id="PTHR48111">
    <property type="entry name" value="REGULATOR OF RPOS"/>
    <property type="match status" value="1"/>
</dbReference>
<dbReference type="GO" id="GO:0032993">
    <property type="term" value="C:protein-DNA complex"/>
    <property type="evidence" value="ECO:0007669"/>
    <property type="project" value="TreeGrafter"/>
</dbReference>
<proteinExistence type="predicted"/>
<evidence type="ECO:0000256" key="2">
    <source>
        <dbReference type="ARBA" id="ARBA00023012"/>
    </source>
</evidence>
<keyword evidence="4 7" id="KW-0238">DNA-binding</keyword>
<dbReference type="Pfam" id="PF00072">
    <property type="entry name" value="Response_reg"/>
    <property type="match status" value="1"/>
</dbReference>
<keyword evidence="2" id="KW-0902">Two-component regulatory system</keyword>
<evidence type="ECO:0000256" key="3">
    <source>
        <dbReference type="ARBA" id="ARBA00023015"/>
    </source>
</evidence>
<dbReference type="SMART" id="SM00448">
    <property type="entry name" value="REC"/>
    <property type="match status" value="1"/>
</dbReference>
<keyword evidence="3" id="KW-0805">Transcription regulation</keyword>